<dbReference type="Proteomes" id="UP000033393">
    <property type="component" value="Unassembled WGS sequence"/>
</dbReference>
<comment type="caution">
    <text evidence="11">The sequence shown here is derived from an EMBL/GenBank/DDBJ whole genome shotgun (WGS) entry which is preliminary data.</text>
</comment>
<feature type="domain" description="Catechol dioxygenase N-terminal" evidence="9">
    <location>
        <begin position="375"/>
        <end position="445"/>
    </location>
</feature>
<dbReference type="Gene3D" id="1.20.1090.10">
    <property type="entry name" value="Dehydroquinate synthase-like - alpha domain"/>
    <property type="match status" value="1"/>
</dbReference>
<comment type="similarity">
    <text evidence="2">Belongs to the intradiol ring-cleavage dioxygenase family.</text>
</comment>
<evidence type="ECO:0000259" key="7">
    <source>
        <dbReference type="Pfam" id="PF00465"/>
    </source>
</evidence>
<dbReference type="InterPro" id="IPR056798">
    <property type="entry name" value="ADH_Fe_C"/>
</dbReference>
<dbReference type="PANTHER" id="PTHR33711">
    <property type="entry name" value="DIOXYGENASE, PUTATIVE (AFU_ORTHOLOGUE AFUA_2G02910)-RELATED"/>
    <property type="match status" value="1"/>
</dbReference>
<dbReference type="InterPro" id="IPR015889">
    <property type="entry name" value="Intradiol_dOase_core"/>
</dbReference>
<dbReference type="AlphaFoldDB" id="A0A0F0GYT7"/>
<evidence type="ECO:0000256" key="5">
    <source>
        <dbReference type="ARBA" id="ARBA00023002"/>
    </source>
</evidence>
<organism evidence="11 12">
    <name type="scientific">Lentzea aerocolonigenes</name>
    <name type="common">Lechevalieria aerocolonigenes</name>
    <name type="synonym">Saccharothrix aerocolonigenes</name>
    <dbReference type="NCBI Taxonomy" id="68170"/>
    <lineage>
        <taxon>Bacteria</taxon>
        <taxon>Bacillati</taxon>
        <taxon>Actinomycetota</taxon>
        <taxon>Actinomycetes</taxon>
        <taxon>Pseudonocardiales</taxon>
        <taxon>Pseudonocardiaceae</taxon>
        <taxon>Lentzea</taxon>
    </lineage>
</organism>
<dbReference type="InterPro" id="IPR050770">
    <property type="entry name" value="Intradiol_RC_Dioxygenase"/>
</dbReference>
<dbReference type="Pfam" id="PF04444">
    <property type="entry name" value="Dioxygenase_N"/>
    <property type="match status" value="1"/>
</dbReference>
<feature type="domain" description="Alcohol dehydrogenase iron-type/glycerol dehydrogenase GldA" evidence="7">
    <location>
        <begin position="9"/>
        <end position="150"/>
    </location>
</feature>
<gene>
    <name evidence="11" type="ORF">UK23_16615</name>
</gene>
<dbReference type="Gene3D" id="2.60.130.10">
    <property type="entry name" value="Aromatic compound dioxygenase"/>
    <property type="match status" value="1"/>
</dbReference>
<dbReference type="OrthoDB" id="3812122at2"/>
<evidence type="ECO:0000259" key="10">
    <source>
        <dbReference type="Pfam" id="PF25137"/>
    </source>
</evidence>
<dbReference type="GO" id="GO:0008199">
    <property type="term" value="F:ferric iron binding"/>
    <property type="evidence" value="ECO:0007669"/>
    <property type="project" value="InterPro"/>
</dbReference>
<evidence type="ECO:0000256" key="3">
    <source>
        <dbReference type="ARBA" id="ARBA00022723"/>
    </source>
</evidence>
<evidence type="ECO:0000256" key="4">
    <source>
        <dbReference type="ARBA" id="ARBA00022964"/>
    </source>
</evidence>
<evidence type="ECO:0000259" key="8">
    <source>
        <dbReference type="Pfam" id="PF00775"/>
    </source>
</evidence>
<keyword evidence="5" id="KW-0560">Oxidoreductase</keyword>
<dbReference type="SUPFAM" id="SSF56796">
    <property type="entry name" value="Dehydroquinate synthase-like"/>
    <property type="match status" value="1"/>
</dbReference>
<protein>
    <submittedName>
        <fullName evidence="11">Alcohol dehydrogenase</fullName>
    </submittedName>
</protein>
<evidence type="ECO:0000256" key="1">
    <source>
        <dbReference type="ARBA" id="ARBA00001965"/>
    </source>
</evidence>
<dbReference type="CDD" id="cd08177">
    <property type="entry name" value="MAR"/>
    <property type="match status" value="1"/>
</dbReference>
<comment type="cofactor">
    <cofactor evidence="1">
        <name>Fe(3+)</name>
        <dbReference type="ChEBI" id="CHEBI:29034"/>
    </cofactor>
</comment>
<evidence type="ECO:0000313" key="12">
    <source>
        <dbReference type="Proteomes" id="UP000033393"/>
    </source>
</evidence>
<dbReference type="PATRIC" id="fig|68170.10.peg.4213"/>
<dbReference type="PANTHER" id="PTHR33711:SF7">
    <property type="entry name" value="INTRADIOL RING-CLEAVAGE DIOXYGENASES DOMAIN-CONTAINING PROTEIN-RELATED"/>
    <property type="match status" value="1"/>
</dbReference>
<dbReference type="Pfam" id="PF25137">
    <property type="entry name" value="ADH_Fe_C"/>
    <property type="match status" value="1"/>
</dbReference>
<dbReference type="InterPro" id="IPR007535">
    <property type="entry name" value="Catechol_dOase_N"/>
</dbReference>
<evidence type="ECO:0000259" key="9">
    <source>
        <dbReference type="Pfam" id="PF04444"/>
    </source>
</evidence>
<evidence type="ECO:0000256" key="2">
    <source>
        <dbReference type="ARBA" id="ARBA00007825"/>
    </source>
</evidence>
<dbReference type="EMBL" id="JYJG01000101">
    <property type="protein sequence ID" value="KJK48629.1"/>
    <property type="molecule type" value="Genomic_DNA"/>
</dbReference>
<keyword evidence="4" id="KW-0223">Dioxygenase</keyword>
<dbReference type="Pfam" id="PF00775">
    <property type="entry name" value="Dioxygenase_C"/>
    <property type="match status" value="1"/>
</dbReference>
<evidence type="ECO:0000313" key="11">
    <source>
        <dbReference type="EMBL" id="KJK48629.1"/>
    </source>
</evidence>
<dbReference type="GO" id="GO:0009712">
    <property type="term" value="P:catechol-containing compound metabolic process"/>
    <property type="evidence" value="ECO:0007669"/>
    <property type="project" value="InterPro"/>
</dbReference>
<dbReference type="Pfam" id="PF00465">
    <property type="entry name" value="Fe-ADH"/>
    <property type="match status" value="1"/>
</dbReference>
<dbReference type="Gene3D" id="3.40.50.1970">
    <property type="match status" value="1"/>
</dbReference>
<reference evidence="11 12" key="1">
    <citation type="submission" date="2015-02" db="EMBL/GenBank/DDBJ databases">
        <authorList>
            <person name="Ju K.-S."/>
            <person name="Doroghazi J.R."/>
            <person name="Metcalf W."/>
        </authorList>
    </citation>
    <scope>NUCLEOTIDE SEQUENCE [LARGE SCALE GENOMIC DNA]</scope>
    <source>
        <strain evidence="11 12">NRRL B-16140</strain>
    </source>
</reference>
<name>A0A0F0GYT7_LENAE</name>
<dbReference type="GO" id="GO:0018576">
    <property type="term" value="F:catechol 1,2-dioxygenase activity"/>
    <property type="evidence" value="ECO:0007669"/>
    <property type="project" value="InterPro"/>
</dbReference>
<dbReference type="GO" id="GO:0018506">
    <property type="term" value="F:maleylacetate reductase activity"/>
    <property type="evidence" value="ECO:0007669"/>
    <property type="project" value="InterPro"/>
</dbReference>
<keyword evidence="3" id="KW-0479">Metal-binding</keyword>
<sequence length="648" mass="68858">MRGVVVSTARVVFGSGTIGELRDEIERLGGHRILLLGGRGAAAAAARAESLLGELVAARFDGAAQHTPVEVTDEVMRLVRDHGVDCVVAVGGGTVTGLAKALAARAGIEQVIVPTTYAGSEMTPVLGETAGGVKATRSSESIRPGTVIYDVELTLDLPVPLSVTSAMNALAHAVEALYSEDCDDHIAEIALEAVERIGRALPVIVRDPADHTARESLLRAAWLAGTCLGAAGMGLHHKLCHTLGGSFGLPHAETHTVLLPHVIAFTAPATPGVMTAIAKALDAEDAATGVLDLITSASGPTSLSELGLRFDDLEAVAAAAVAVPYPHPRRPSWPELLELLKAAWRGTRPSAARTTDPDLTTLTGQVVASFDTTTDPRRRQLLTSLVRTLHDYVITNDVTEREWQHAVDFLTRTGQTCDDTRQEFILLSDVLGVSSVVDLLANSRTPDTTPSAVLGPFYVEGPPEQDDGADLSGGLPGTPLWIDARVVDSAGNPLGDAVVDVWQSDEDGYYDVQLPDLDGPVLRGRFRTKPDGRFRCWSILPCEYPIPTDGPVGELLAAARRHPYRAPHVHFLIQAAGHRRLITQLFVSGGAYLDLSGGRGDAVFGVKDRLVADFTEHSGPAPDGRVVDGPWRSLEYTFHIAPEDSHDL</sequence>
<keyword evidence="6" id="KW-0408">Iron</keyword>
<dbReference type="SUPFAM" id="SSF49482">
    <property type="entry name" value="Aromatic compound dioxygenase"/>
    <property type="match status" value="1"/>
</dbReference>
<dbReference type="InterPro" id="IPR034786">
    <property type="entry name" value="MAR"/>
</dbReference>
<accession>A0A0F0GYT7</accession>
<proteinExistence type="inferred from homology"/>
<evidence type="ECO:0000256" key="6">
    <source>
        <dbReference type="ARBA" id="ARBA00023004"/>
    </source>
</evidence>
<feature type="domain" description="Fe-containing alcohol dehydrogenase-like C-terminal" evidence="10">
    <location>
        <begin position="163"/>
        <end position="344"/>
    </location>
</feature>
<dbReference type="InterPro" id="IPR001670">
    <property type="entry name" value="ADH_Fe/GldA"/>
</dbReference>
<dbReference type="InterPro" id="IPR000627">
    <property type="entry name" value="Intradiol_dOase_C"/>
</dbReference>
<keyword evidence="12" id="KW-1185">Reference proteome</keyword>
<feature type="domain" description="Intradiol ring-cleavage dioxygenases" evidence="8">
    <location>
        <begin position="455"/>
        <end position="640"/>
    </location>
</feature>